<evidence type="ECO:0000313" key="3">
    <source>
        <dbReference type="Proteomes" id="UP000824890"/>
    </source>
</evidence>
<feature type="compositionally biased region" description="Basic and acidic residues" evidence="1">
    <location>
        <begin position="75"/>
        <end position="89"/>
    </location>
</feature>
<feature type="non-terminal residue" evidence="2">
    <location>
        <position position="1"/>
    </location>
</feature>
<proteinExistence type="predicted"/>
<feature type="compositionally biased region" description="Basic residues" evidence="1">
    <location>
        <begin position="36"/>
        <end position="55"/>
    </location>
</feature>
<sequence length="89" mass="9902">GVFHSPSASVGDEIDGTLDFVFHLLFSWNIEIMTGRKRGGKRNTKQTKRKSRKKVTPPLEEHHVESLSTGNSDDLSAHENETDHLSATS</sequence>
<feature type="region of interest" description="Disordered" evidence="1">
    <location>
        <begin position="36"/>
        <end position="89"/>
    </location>
</feature>
<evidence type="ECO:0000313" key="2">
    <source>
        <dbReference type="EMBL" id="KAH0862439.1"/>
    </source>
</evidence>
<organism evidence="2 3">
    <name type="scientific">Brassica napus</name>
    <name type="common">Rape</name>
    <dbReference type="NCBI Taxonomy" id="3708"/>
    <lineage>
        <taxon>Eukaryota</taxon>
        <taxon>Viridiplantae</taxon>
        <taxon>Streptophyta</taxon>
        <taxon>Embryophyta</taxon>
        <taxon>Tracheophyta</taxon>
        <taxon>Spermatophyta</taxon>
        <taxon>Magnoliopsida</taxon>
        <taxon>eudicotyledons</taxon>
        <taxon>Gunneridae</taxon>
        <taxon>Pentapetalae</taxon>
        <taxon>rosids</taxon>
        <taxon>malvids</taxon>
        <taxon>Brassicales</taxon>
        <taxon>Brassicaceae</taxon>
        <taxon>Brassiceae</taxon>
        <taxon>Brassica</taxon>
    </lineage>
</organism>
<evidence type="ECO:0000256" key="1">
    <source>
        <dbReference type="SAM" id="MobiDB-lite"/>
    </source>
</evidence>
<dbReference type="Proteomes" id="UP000824890">
    <property type="component" value="Unassembled WGS sequence"/>
</dbReference>
<protein>
    <submittedName>
        <fullName evidence="2">Uncharacterized protein</fullName>
    </submittedName>
</protein>
<name>A0ABQ7Y3X0_BRANA</name>
<gene>
    <name evidence="2" type="ORF">HID58_079650</name>
</gene>
<comment type="caution">
    <text evidence="2">The sequence shown here is derived from an EMBL/GenBank/DDBJ whole genome shotgun (WGS) entry which is preliminary data.</text>
</comment>
<dbReference type="EMBL" id="JAGKQM010000018">
    <property type="protein sequence ID" value="KAH0862439.1"/>
    <property type="molecule type" value="Genomic_DNA"/>
</dbReference>
<reference evidence="2 3" key="1">
    <citation type="submission" date="2021-05" db="EMBL/GenBank/DDBJ databases">
        <title>Genome Assembly of Synthetic Allotetraploid Brassica napus Reveals Homoeologous Exchanges between Subgenomes.</title>
        <authorList>
            <person name="Davis J.T."/>
        </authorList>
    </citation>
    <scope>NUCLEOTIDE SEQUENCE [LARGE SCALE GENOMIC DNA]</scope>
    <source>
        <strain evidence="3">cv. Da-Ae</strain>
        <tissue evidence="2">Seedling</tissue>
    </source>
</reference>
<accession>A0ABQ7Y3X0</accession>
<keyword evidence="3" id="KW-1185">Reference proteome</keyword>